<proteinExistence type="inferred from homology"/>
<evidence type="ECO:0000256" key="5">
    <source>
        <dbReference type="ARBA" id="ARBA00047199"/>
    </source>
</evidence>
<evidence type="ECO:0000256" key="7">
    <source>
        <dbReference type="ARBA" id="ARBA00052699"/>
    </source>
</evidence>
<evidence type="ECO:0000256" key="8">
    <source>
        <dbReference type="PIRSR" id="PIRSR001434-2"/>
    </source>
</evidence>
<keyword evidence="10" id="KW-0032">Aminotransferase</keyword>
<evidence type="ECO:0000256" key="9">
    <source>
        <dbReference type="RuleBase" id="RU362118"/>
    </source>
</evidence>
<dbReference type="GO" id="GO:0008483">
    <property type="term" value="F:transaminase activity"/>
    <property type="evidence" value="ECO:0007669"/>
    <property type="project" value="UniProtKB-KW"/>
</dbReference>
<dbReference type="PIRSF" id="PIRSF001434">
    <property type="entry name" value="CGS"/>
    <property type="match status" value="1"/>
</dbReference>
<comment type="caution">
    <text evidence="10">The sequence shown here is derived from an EMBL/GenBank/DDBJ whole genome shotgun (WGS) entry which is preliminary data.</text>
</comment>
<evidence type="ECO:0000256" key="6">
    <source>
        <dbReference type="ARBA" id="ARBA00048780"/>
    </source>
</evidence>
<sequence length="380" mass="41591">MDFNFDTKTVHFQKKKSGQPATKATPIYQTSAFTFEDIEDLENFYKGKNDYLYTRVGNPNTDDLGEGVAQLEGAPKGLSTSSGISAIMAGILSAVKSGDHIVACDDLYGGTYTLLSEELPDFGIEVSFVDFTDKQAIRNTVKPNTKLLYTESVTNPLLRVEDIDSIVELAKEMDLYTMVDNTFATPYLVQPYLQGVDLIVHSATKYIGGHSDVTAGVLAGKENLVAKAKAKVINLGSNLGPFDGWLACRGLKTLSVRMERHVKNAALLAASLRETEGIKKVYYPEFVSEKGNGAIVTIELEEQVPVENFVKSLDWVKFVATLAGVDTSVSYPIATSHRSIPEETRQRLGINKQLLRVSVGIEDSKDIVEAFKNAVKKSLS</sequence>
<comment type="catalytic activity">
    <reaction evidence="6">
        <text>L-homocysteine + H2O = 2-oxobutanoate + hydrogen sulfide + NH4(+) + H(+)</text>
        <dbReference type="Rhea" id="RHEA:14501"/>
        <dbReference type="ChEBI" id="CHEBI:15377"/>
        <dbReference type="ChEBI" id="CHEBI:15378"/>
        <dbReference type="ChEBI" id="CHEBI:16763"/>
        <dbReference type="ChEBI" id="CHEBI:28938"/>
        <dbReference type="ChEBI" id="CHEBI:29919"/>
        <dbReference type="ChEBI" id="CHEBI:58199"/>
        <dbReference type="EC" id="4.4.1.2"/>
    </reaction>
    <physiologicalReaction direction="left-to-right" evidence="6">
        <dbReference type="Rhea" id="RHEA:14502"/>
    </physiologicalReaction>
</comment>
<dbReference type="PROSITE" id="PS00868">
    <property type="entry name" value="CYS_MET_METAB_PP"/>
    <property type="match status" value="1"/>
</dbReference>
<dbReference type="InterPro" id="IPR015424">
    <property type="entry name" value="PyrdxlP-dep_Trfase"/>
</dbReference>
<dbReference type="InterPro" id="IPR054542">
    <property type="entry name" value="Cys_met_metab_PP"/>
</dbReference>
<dbReference type="GO" id="GO:0005737">
    <property type="term" value="C:cytoplasm"/>
    <property type="evidence" value="ECO:0007669"/>
    <property type="project" value="TreeGrafter"/>
</dbReference>
<dbReference type="FunFam" id="3.40.640.10:FF:000046">
    <property type="entry name" value="Cystathionine gamma-lyase"/>
    <property type="match status" value="1"/>
</dbReference>
<dbReference type="Proteomes" id="UP000308230">
    <property type="component" value="Unassembled WGS sequence"/>
</dbReference>
<gene>
    <name evidence="10" type="ORF">FCL54_21040</name>
</gene>
<accession>A0A5R9EW55</accession>
<evidence type="ECO:0000256" key="1">
    <source>
        <dbReference type="ARBA" id="ARBA00001933"/>
    </source>
</evidence>
<keyword evidence="10" id="KW-0808">Transferase</keyword>
<dbReference type="SUPFAM" id="SSF53383">
    <property type="entry name" value="PLP-dependent transferases"/>
    <property type="match status" value="1"/>
</dbReference>
<dbReference type="InterPro" id="IPR000277">
    <property type="entry name" value="Cys/Met-Metab_PyrdxlP-dep_enz"/>
</dbReference>
<dbReference type="GO" id="GO:0047982">
    <property type="term" value="F:homocysteine desulfhydrase activity"/>
    <property type="evidence" value="ECO:0007669"/>
    <property type="project" value="UniProtKB-EC"/>
</dbReference>
<evidence type="ECO:0000256" key="2">
    <source>
        <dbReference type="ARBA" id="ARBA00009077"/>
    </source>
</evidence>
<comment type="cofactor">
    <cofactor evidence="1 9">
        <name>pyridoxal 5'-phosphate</name>
        <dbReference type="ChEBI" id="CHEBI:597326"/>
    </cofactor>
</comment>
<dbReference type="InterPro" id="IPR015421">
    <property type="entry name" value="PyrdxlP-dep_Trfase_major"/>
</dbReference>
<organism evidence="10 11">
    <name type="scientific">Exobacillus caeni</name>
    <dbReference type="NCBI Taxonomy" id="2574798"/>
    <lineage>
        <taxon>Bacteria</taxon>
        <taxon>Bacillati</taxon>
        <taxon>Bacillota</taxon>
        <taxon>Bacilli</taxon>
        <taxon>Bacillales</taxon>
        <taxon>Guptibacillaceae</taxon>
        <taxon>Exobacillus</taxon>
    </lineage>
</organism>
<dbReference type="InterPro" id="IPR015422">
    <property type="entry name" value="PyrdxlP-dep_Trfase_small"/>
</dbReference>
<evidence type="ECO:0000313" key="10">
    <source>
        <dbReference type="EMBL" id="TLS35277.1"/>
    </source>
</evidence>
<protein>
    <recommendedName>
        <fullName evidence="4">homocysteine desulfhydrase</fullName>
        <ecNumber evidence="4">4.4.1.2</ecNumber>
    </recommendedName>
    <alternativeName>
        <fullName evidence="5">Homocysteine desulfhydrase</fullName>
    </alternativeName>
</protein>
<dbReference type="PANTHER" id="PTHR11808">
    <property type="entry name" value="TRANS-SULFURATION ENZYME FAMILY MEMBER"/>
    <property type="match status" value="1"/>
</dbReference>
<evidence type="ECO:0000313" key="11">
    <source>
        <dbReference type="Proteomes" id="UP000308230"/>
    </source>
</evidence>
<dbReference type="OrthoDB" id="9803887at2"/>
<dbReference type="EMBL" id="SWLG01000024">
    <property type="protein sequence ID" value="TLS35277.1"/>
    <property type="molecule type" value="Genomic_DNA"/>
</dbReference>
<comment type="similarity">
    <text evidence="2 9">Belongs to the trans-sulfuration enzymes family.</text>
</comment>
<evidence type="ECO:0000256" key="4">
    <source>
        <dbReference type="ARBA" id="ARBA00047175"/>
    </source>
</evidence>
<dbReference type="CDD" id="cd00614">
    <property type="entry name" value="CGS_like"/>
    <property type="match status" value="1"/>
</dbReference>
<dbReference type="Pfam" id="PF01053">
    <property type="entry name" value="Cys_Met_Meta_PP"/>
    <property type="match status" value="1"/>
</dbReference>
<reference evidence="10 11" key="1">
    <citation type="submission" date="2019-04" db="EMBL/GenBank/DDBJ databases">
        <title>Bacillus caeni sp. nov., a bacterium isolated from mangrove sediment.</title>
        <authorList>
            <person name="Huang H."/>
            <person name="Mo K."/>
            <person name="Hu Y."/>
        </authorList>
    </citation>
    <scope>NUCLEOTIDE SEQUENCE [LARGE SCALE GENOMIC DNA]</scope>
    <source>
        <strain evidence="10 11">HB172195</strain>
    </source>
</reference>
<dbReference type="Gene3D" id="3.90.1150.10">
    <property type="entry name" value="Aspartate Aminotransferase, domain 1"/>
    <property type="match status" value="1"/>
</dbReference>
<comment type="catalytic activity">
    <reaction evidence="7">
        <text>L-methionine + H2O = methanethiol + 2-oxobutanoate + NH4(+)</text>
        <dbReference type="Rhea" id="RHEA:23800"/>
        <dbReference type="ChEBI" id="CHEBI:15377"/>
        <dbReference type="ChEBI" id="CHEBI:16007"/>
        <dbReference type="ChEBI" id="CHEBI:16763"/>
        <dbReference type="ChEBI" id="CHEBI:28938"/>
        <dbReference type="ChEBI" id="CHEBI:57844"/>
        <dbReference type="EC" id="4.4.1.11"/>
    </reaction>
    <physiologicalReaction direction="left-to-right" evidence="7">
        <dbReference type="Rhea" id="RHEA:23801"/>
    </physiologicalReaction>
</comment>
<dbReference type="GO" id="GO:0030170">
    <property type="term" value="F:pyridoxal phosphate binding"/>
    <property type="evidence" value="ECO:0007669"/>
    <property type="project" value="InterPro"/>
</dbReference>
<keyword evidence="3 8" id="KW-0663">Pyridoxal phosphate</keyword>
<dbReference type="EC" id="4.4.1.2" evidence="4"/>
<dbReference type="RefSeq" id="WP_138129167.1">
    <property type="nucleotide sequence ID" value="NZ_SWLG01000024.1"/>
</dbReference>
<dbReference type="Gene3D" id="3.40.640.10">
    <property type="entry name" value="Type I PLP-dependent aspartate aminotransferase-like (Major domain)"/>
    <property type="match status" value="1"/>
</dbReference>
<feature type="modified residue" description="N6-(pyridoxal phosphate)lysine" evidence="8">
    <location>
        <position position="205"/>
    </location>
</feature>
<keyword evidence="11" id="KW-1185">Reference proteome</keyword>
<evidence type="ECO:0000256" key="3">
    <source>
        <dbReference type="ARBA" id="ARBA00022898"/>
    </source>
</evidence>
<dbReference type="GO" id="GO:0019346">
    <property type="term" value="P:transsulfuration"/>
    <property type="evidence" value="ECO:0007669"/>
    <property type="project" value="InterPro"/>
</dbReference>
<name>A0A5R9EW55_9BACL</name>
<dbReference type="GO" id="GO:0018826">
    <property type="term" value="F:methionine gamma-lyase activity"/>
    <property type="evidence" value="ECO:0007669"/>
    <property type="project" value="UniProtKB-EC"/>
</dbReference>
<dbReference type="AlphaFoldDB" id="A0A5R9EW55"/>